<dbReference type="CDD" id="cd05014">
    <property type="entry name" value="SIS_Kpsf"/>
    <property type="match status" value="1"/>
</dbReference>
<dbReference type="GO" id="GO:0097367">
    <property type="term" value="F:carbohydrate derivative binding"/>
    <property type="evidence" value="ECO:0007669"/>
    <property type="project" value="InterPro"/>
</dbReference>
<protein>
    <submittedName>
        <fullName evidence="10">Arabinose-5-phosphate isomerase</fullName>
        <ecNumber evidence="10">5.3.1.13</ecNumber>
    </submittedName>
</protein>
<dbReference type="Gene3D" id="3.40.50.10490">
    <property type="entry name" value="Glucose-6-phosphate isomerase like protein, domain 1"/>
    <property type="match status" value="1"/>
</dbReference>
<feature type="site" description="Catalytically relevant" evidence="6">
    <location>
        <position position="162"/>
    </location>
</feature>
<dbReference type="Pfam" id="PF00571">
    <property type="entry name" value="CBS"/>
    <property type="match status" value="2"/>
</dbReference>
<evidence type="ECO:0000256" key="2">
    <source>
        <dbReference type="ARBA" id="ARBA00022737"/>
    </source>
</evidence>
<dbReference type="AlphaFoldDB" id="A0A841J2E5"/>
<evidence type="ECO:0000313" key="11">
    <source>
        <dbReference type="Proteomes" id="UP000552700"/>
    </source>
</evidence>
<dbReference type="Proteomes" id="UP000552700">
    <property type="component" value="Unassembled WGS sequence"/>
</dbReference>
<dbReference type="InterPro" id="IPR050986">
    <property type="entry name" value="GutQ/KpsF_isomerases"/>
</dbReference>
<evidence type="ECO:0000256" key="5">
    <source>
        <dbReference type="PIRSR" id="PIRSR004692-2"/>
    </source>
</evidence>
<keyword evidence="10" id="KW-0413">Isomerase</keyword>
<gene>
    <name evidence="10" type="ORF">FHS92_000512</name>
</gene>
<dbReference type="InterPro" id="IPR001347">
    <property type="entry name" value="SIS_dom"/>
</dbReference>
<accession>A0A841J2E5</accession>
<dbReference type="CDD" id="cd04604">
    <property type="entry name" value="CBS_pair_SIS_assoc"/>
    <property type="match status" value="1"/>
</dbReference>
<dbReference type="GO" id="GO:0005975">
    <property type="term" value="P:carbohydrate metabolic process"/>
    <property type="evidence" value="ECO:0007669"/>
    <property type="project" value="InterPro"/>
</dbReference>
<feature type="domain" description="CBS" evidence="8">
    <location>
        <begin position="218"/>
        <end position="278"/>
    </location>
</feature>
<reference evidence="10 11" key="1">
    <citation type="submission" date="2020-08" db="EMBL/GenBank/DDBJ databases">
        <title>Genomic Encyclopedia of Type Strains, Phase IV (KMG-IV): sequencing the most valuable type-strain genomes for metagenomic binning, comparative biology and taxonomic classification.</title>
        <authorList>
            <person name="Goeker M."/>
        </authorList>
    </citation>
    <scope>NUCLEOTIDE SEQUENCE [LARGE SCALE GENOMIC DNA]</scope>
    <source>
        <strain evidence="10 11">DSM 102255</strain>
    </source>
</reference>
<evidence type="ECO:0000256" key="3">
    <source>
        <dbReference type="ARBA" id="ARBA00023122"/>
    </source>
</evidence>
<feature type="binding site" evidence="5">
    <location>
        <position position="92"/>
    </location>
    <ligand>
        <name>Zn(2+)</name>
        <dbReference type="ChEBI" id="CHEBI:29105"/>
    </ligand>
</feature>
<dbReference type="InterPro" id="IPR000644">
    <property type="entry name" value="CBS_dom"/>
</dbReference>
<feature type="domain" description="SIS" evidence="9">
    <location>
        <begin position="51"/>
        <end position="194"/>
    </location>
</feature>
<keyword evidence="2" id="KW-0677">Repeat</keyword>
<dbReference type="PROSITE" id="PS51371">
    <property type="entry name" value="CBS"/>
    <property type="match status" value="2"/>
</dbReference>
<dbReference type="PROSITE" id="PS51464">
    <property type="entry name" value="SIS"/>
    <property type="match status" value="1"/>
</dbReference>
<dbReference type="PANTHER" id="PTHR42745">
    <property type="match status" value="1"/>
</dbReference>
<evidence type="ECO:0000256" key="6">
    <source>
        <dbReference type="PIRSR" id="PIRSR004692-3"/>
    </source>
</evidence>
<keyword evidence="11" id="KW-1185">Reference proteome</keyword>
<evidence type="ECO:0000259" key="8">
    <source>
        <dbReference type="PROSITE" id="PS51371"/>
    </source>
</evidence>
<evidence type="ECO:0000256" key="1">
    <source>
        <dbReference type="ARBA" id="ARBA00008165"/>
    </source>
</evidence>
<dbReference type="NCBIfam" id="TIGR00393">
    <property type="entry name" value="kpsF"/>
    <property type="match status" value="1"/>
</dbReference>
<dbReference type="RefSeq" id="WP_184077222.1">
    <property type="nucleotide sequence ID" value="NZ_JACIJP010000001.1"/>
</dbReference>
<proteinExistence type="inferred from homology"/>
<feature type="domain" description="CBS" evidence="8">
    <location>
        <begin position="283"/>
        <end position="335"/>
    </location>
</feature>
<dbReference type="SUPFAM" id="SSF53697">
    <property type="entry name" value="SIS domain"/>
    <property type="match status" value="1"/>
</dbReference>
<evidence type="ECO:0000313" key="10">
    <source>
        <dbReference type="EMBL" id="MBB6122805.1"/>
    </source>
</evidence>
<dbReference type="GO" id="GO:1901135">
    <property type="term" value="P:carbohydrate derivative metabolic process"/>
    <property type="evidence" value="ECO:0007669"/>
    <property type="project" value="InterPro"/>
</dbReference>
<keyword evidence="3 7" id="KW-0129">CBS domain</keyword>
<feature type="site" description="Catalytically relevant" evidence="6">
    <location>
        <position position="203"/>
    </location>
</feature>
<dbReference type="PANTHER" id="PTHR42745:SF1">
    <property type="entry name" value="ARABINOSE 5-PHOSPHATE ISOMERASE KDSD"/>
    <property type="match status" value="1"/>
</dbReference>
<dbReference type="EMBL" id="JACIJP010000001">
    <property type="protein sequence ID" value="MBB6122805.1"/>
    <property type="molecule type" value="Genomic_DNA"/>
</dbReference>
<dbReference type="SMART" id="SM00116">
    <property type="entry name" value="CBS"/>
    <property type="match status" value="2"/>
</dbReference>
<dbReference type="InterPro" id="IPR035474">
    <property type="entry name" value="SIS_Kpsf"/>
</dbReference>
<name>A0A841J2E5_9SPHN</name>
<evidence type="ECO:0000256" key="7">
    <source>
        <dbReference type="PROSITE-ProRule" id="PRU00703"/>
    </source>
</evidence>
<comment type="caution">
    <text evidence="10">The sequence shown here is derived from an EMBL/GenBank/DDBJ whole genome shotgun (WGS) entry which is preliminary data.</text>
</comment>
<dbReference type="Pfam" id="PF01380">
    <property type="entry name" value="SIS"/>
    <property type="match status" value="1"/>
</dbReference>
<evidence type="ECO:0000259" key="9">
    <source>
        <dbReference type="PROSITE" id="PS51464"/>
    </source>
</evidence>
<evidence type="ECO:0000256" key="4">
    <source>
        <dbReference type="PIRNR" id="PIRNR004692"/>
    </source>
</evidence>
<dbReference type="EC" id="5.3.1.13" evidence="10"/>
<keyword evidence="5" id="KW-0479">Metal-binding</keyword>
<sequence>MNAFPEGPSIFASENEQAGYSGIATARSVIQQEMEGLRQLLHALDDSFEEAVRILIATRGRVIISGIGKSGHIARKVAATLSATGTPSFFVHPAEASHGDLGMLKASDSLLVFSNSGKTRELTPIFAHAAALSIPIITVASQADTPLTRGSTVNLLLPPVAEACLVKIAPTTSTTMMLALGDALAVAAMELRGVSRTDVMQWHPGGDIGWRMLPVDHLIRADFPLPLVREDTRMRDVVLEMTSAGKGVAGVVNDAGHLVGIITDGDVRRSFDHVMIATARDVMNRDPITIPSGTSIEDALGLLNAAKITVMFVMDGSDPRKPVGLIHIHDMATGG</sequence>
<dbReference type="InterPro" id="IPR004800">
    <property type="entry name" value="KdsD/KpsF-type"/>
</dbReference>
<feature type="site" description="Catalytically relevant" evidence="6">
    <location>
        <position position="121"/>
    </location>
</feature>
<dbReference type="InterPro" id="IPR046348">
    <property type="entry name" value="SIS_dom_sf"/>
</dbReference>
<feature type="site" description="Catalytically relevant" evidence="6">
    <location>
        <position position="69"/>
    </location>
</feature>
<dbReference type="GO" id="GO:0019146">
    <property type="term" value="F:arabinose-5-phosphate isomerase activity"/>
    <property type="evidence" value="ECO:0007669"/>
    <property type="project" value="UniProtKB-EC"/>
</dbReference>
<dbReference type="InterPro" id="IPR046342">
    <property type="entry name" value="CBS_dom_sf"/>
</dbReference>
<dbReference type="Gene3D" id="3.10.580.10">
    <property type="entry name" value="CBS-domain"/>
    <property type="match status" value="1"/>
</dbReference>
<organism evidence="10 11">
    <name type="scientific">Sphingobium subterraneum</name>
    <dbReference type="NCBI Taxonomy" id="627688"/>
    <lineage>
        <taxon>Bacteria</taxon>
        <taxon>Pseudomonadati</taxon>
        <taxon>Pseudomonadota</taxon>
        <taxon>Alphaproteobacteria</taxon>
        <taxon>Sphingomonadales</taxon>
        <taxon>Sphingomonadaceae</taxon>
        <taxon>Sphingobium</taxon>
    </lineage>
</organism>
<dbReference type="PIRSF" id="PIRSF004692">
    <property type="entry name" value="KdsD_KpsF"/>
    <property type="match status" value="1"/>
</dbReference>
<comment type="similarity">
    <text evidence="1 4">Belongs to the SIS family. GutQ/KpsF subfamily.</text>
</comment>
<dbReference type="GO" id="GO:0046872">
    <property type="term" value="F:metal ion binding"/>
    <property type="evidence" value="ECO:0007669"/>
    <property type="project" value="UniProtKB-KW"/>
</dbReference>
<keyword evidence="5" id="KW-0862">Zinc</keyword>